<dbReference type="GO" id="GO:0005737">
    <property type="term" value="C:cytoplasm"/>
    <property type="evidence" value="ECO:0007669"/>
    <property type="project" value="TreeGrafter"/>
</dbReference>
<sequence length="338" mass="35724">MPCLWAAQVPTKDGSQLVGAGAIAGAHTDKGLRRCVRALLPAAVLPPSTGQLAFQVVGELGGGAGSASSYGASRLLLHRRTGDLVASRWIEYNKGVVLSRSDEREIINHRRLGHPHVLGFREVYLADARPDPNPDAADPGTGADSHLVIVTEHASGGTLGDAVAASGRLGEAEARRLFRQLVDGLAHCHSRGVVHRALSVDTLLLTGSAHKPVLKIAGFGMSKSAIEESMPKTRVPTAAVYTPPELLAAGYGGRDPYDGPASDAWSAGVCLFYMLAGQLPFVKDAGALTRRDLACIAGARYTLPPGVHLSDDCRNLLARLLVADPKQRLRVSDMQRHP</sequence>
<evidence type="ECO:0000259" key="3">
    <source>
        <dbReference type="PROSITE" id="PS50011"/>
    </source>
</evidence>
<organism evidence="4 5">
    <name type="scientific">Elliptochloris bilobata</name>
    <dbReference type="NCBI Taxonomy" id="381761"/>
    <lineage>
        <taxon>Eukaryota</taxon>
        <taxon>Viridiplantae</taxon>
        <taxon>Chlorophyta</taxon>
        <taxon>core chlorophytes</taxon>
        <taxon>Trebouxiophyceae</taxon>
        <taxon>Trebouxiophyceae incertae sedis</taxon>
        <taxon>Elliptochloris clade</taxon>
        <taxon>Elliptochloris</taxon>
    </lineage>
</organism>
<protein>
    <recommendedName>
        <fullName evidence="3">Protein kinase domain-containing protein</fullName>
    </recommendedName>
</protein>
<gene>
    <name evidence="4" type="ORF">WJX81_004493</name>
</gene>
<name>A0AAW1S7G5_9CHLO</name>
<evidence type="ECO:0000313" key="5">
    <source>
        <dbReference type="Proteomes" id="UP001445335"/>
    </source>
</evidence>
<feature type="domain" description="Protein kinase" evidence="3">
    <location>
        <begin position="54"/>
        <end position="338"/>
    </location>
</feature>
<keyword evidence="1" id="KW-0547">Nucleotide-binding</keyword>
<dbReference type="GO" id="GO:0005524">
    <property type="term" value="F:ATP binding"/>
    <property type="evidence" value="ECO:0007669"/>
    <property type="project" value="UniProtKB-KW"/>
</dbReference>
<dbReference type="PROSITE" id="PS50011">
    <property type="entry name" value="PROTEIN_KINASE_DOM"/>
    <property type="match status" value="1"/>
</dbReference>
<dbReference type="EMBL" id="JALJOU010000009">
    <property type="protein sequence ID" value="KAK9842020.1"/>
    <property type="molecule type" value="Genomic_DNA"/>
</dbReference>
<accession>A0AAW1S7G5</accession>
<dbReference type="InterPro" id="IPR011009">
    <property type="entry name" value="Kinase-like_dom_sf"/>
</dbReference>
<dbReference type="InterPro" id="IPR000719">
    <property type="entry name" value="Prot_kinase_dom"/>
</dbReference>
<dbReference type="GO" id="GO:0004674">
    <property type="term" value="F:protein serine/threonine kinase activity"/>
    <property type="evidence" value="ECO:0007669"/>
    <property type="project" value="TreeGrafter"/>
</dbReference>
<reference evidence="4 5" key="1">
    <citation type="journal article" date="2024" name="Nat. Commun.">
        <title>Phylogenomics reveals the evolutionary origins of lichenization in chlorophyte algae.</title>
        <authorList>
            <person name="Puginier C."/>
            <person name="Libourel C."/>
            <person name="Otte J."/>
            <person name="Skaloud P."/>
            <person name="Haon M."/>
            <person name="Grisel S."/>
            <person name="Petersen M."/>
            <person name="Berrin J.G."/>
            <person name="Delaux P.M."/>
            <person name="Dal Grande F."/>
            <person name="Keller J."/>
        </authorList>
    </citation>
    <scope>NUCLEOTIDE SEQUENCE [LARGE SCALE GENOMIC DNA]</scope>
    <source>
        <strain evidence="4 5">SAG 245.80</strain>
    </source>
</reference>
<dbReference type="Proteomes" id="UP001445335">
    <property type="component" value="Unassembled WGS sequence"/>
</dbReference>
<comment type="caution">
    <text evidence="4">The sequence shown here is derived from an EMBL/GenBank/DDBJ whole genome shotgun (WGS) entry which is preliminary data.</text>
</comment>
<keyword evidence="2" id="KW-0067">ATP-binding</keyword>
<keyword evidence="5" id="KW-1185">Reference proteome</keyword>
<dbReference type="SUPFAM" id="SSF56112">
    <property type="entry name" value="Protein kinase-like (PK-like)"/>
    <property type="match status" value="1"/>
</dbReference>
<evidence type="ECO:0000313" key="4">
    <source>
        <dbReference type="EMBL" id="KAK9842020.1"/>
    </source>
</evidence>
<dbReference type="Gene3D" id="1.10.510.10">
    <property type="entry name" value="Transferase(Phosphotransferase) domain 1"/>
    <property type="match status" value="1"/>
</dbReference>
<dbReference type="AlphaFoldDB" id="A0AAW1S7G5"/>
<dbReference type="Gene3D" id="3.30.200.20">
    <property type="entry name" value="Phosphorylase Kinase, domain 1"/>
    <property type="match status" value="1"/>
</dbReference>
<proteinExistence type="predicted"/>
<dbReference type="PANTHER" id="PTHR24346">
    <property type="entry name" value="MAP/MICROTUBULE AFFINITY-REGULATING KINASE"/>
    <property type="match status" value="1"/>
</dbReference>
<evidence type="ECO:0000256" key="1">
    <source>
        <dbReference type="ARBA" id="ARBA00022741"/>
    </source>
</evidence>
<dbReference type="PANTHER" id="PTHR24346:SF92">
    <property type="entry name" value="SNF1-RELATED PROTEIN KINASE 2.6"/>
    <property type="match status" value="1"/>
</dbReference>
<dbReference type="GO" id="GO:0035556">
    <property type="term" value="P:intracellular signal transduction"/>
    <property type="evidence" value="ECO:0007669"/>
    <property type="project" value="TreeGrafter"/>
</dbReference>
<dbReference type="Pfam" id="PF00069">
    <property type="entry name" value="Pkinase"/>
    <property type="match status" value="1"/>
</dbReference>
<evidence type="ECO:0000256" key="2">
    <source>
        <dbReference type="ARBA" id="ARBA00022840"/>
    </source>
</evidence>